<sequence length="348" mass="39195">MEIIKEEIQKKIEDLRKEIGHEEAEVNIKEIIYIPAEEKLIIITPDRPDKSAVIGKGGWVVGRLKESLGVKNIHVAAYVDIMVKEYRMKLALKKLNNFLSLDNPLPLSNLKKLLLKKMENPHDFNFMDYFNLTDHPYNDSSDIKNDQHTLVALSGGVDSSFSLIIAHLLGFNPLALTVDPGTIVLPNHFKNNIESLCHLLKVPQVYVPADFTGIINDSFQGRFHPCGPCSKKVHEKIFDYAHKNNFKIVIFGDLLSTGCQSILSSEGIIRINLPALLGVSKQELKKVSYHFGVKKVAGFGCPLLGEVEKKFPHMSRYSIQRVLRETRSGALEPGEALELIWSSCKHFK</sequence>
<gene>
    <name evidence="1" type="ORF">HYG87_10940</name>
</gene>
<name>A0A8T8K6H6_9EURY</name>
<evidence type="ECO:0000313" key="2">
    <source>
        <dbReference type="Proteomes" id="UP000681041"/>
    </source>
</evidence>
<reference evidence="1" key="1">
    <citation type="submission" date="2020-07" db="EMBL/GenBank/DDBJ databases">
        <title>Methanobacterium. sp. MethCan genome.</title>
        <authorList>
            <person name="Postec A."/>
            <person name="Quemeneur M."/>
        </authorList>
    </citation>
    <scope>NUCLEOTIDE SEQUENCE</scope>
    <source>
        <strain evidence="1">MethCAN</strain>
    </source>
</reference>
<dbReference type="KEGG" id="meme:HYG87_10940"/>
<dbReference type="AlphaFoldDB" id="A0A8T8K6H6"/>
<accession>A0A8T8K6H6</accession>
<dbReference type="Gene3D" id="3.40.50.620">
    <property type="entry name" value="HUPs"/>
    <property type="match status" value="1"/>
</dbReference>
<dbReference type="GeneID" id="64821287"/>
<organism evidence="1 2">
    <name type="scientific">Methanobacterium alkalithermotolerans</name>
    <dbReference type="NCBI Taxonomy" id="2731220"/>
    <lineage>
        <taxon>Archaea</taxon>
        <taxon>Methanobacteriati</taxon>
        <taxon>Methanobacteriota</taxon>
        <taxon>Methanomada group</taxon>
        <taxon>Methanobacteria</taxon>
        <taxon>Methanobacteriales</taxon>
        <taxon>Methanobacteriaceae</taxon>
        <taxon>Methanobacterium</taxon>
    </lineage>
</organism>
<dbReference type="PANTHER" id="PTHR43169">
    <property type="entry name" value="EXSB FAMILY PROTEIN"/>
    <property type="match status" value="1"/>
</dbReference>
<dbReference type="SUPFAM" id="SSF52402">
    <property type="entry name" value="Adenine nucleotide alpha hydrolases-like"/>
    <property type="match status" value="1"/>
</dbReference>
<dbReference type="PANTHER" id="PTHR43169:SF1">
    <property type="entry name" value="ATPASE, PP-LOOP SUPERFAMILY-RELATED"/>
    <property type="match status" value="1"/>
</dbReference>
<keyword evidence="2" id="KW-1185">Reference proteome</keyword>
<protein>
    <submittedName>
        <fullName evidence="1">ATPase</fullName>
    </submittedName>
</protein>
<evidence type="ECO:0000313" key="1">
    <source>
        <dbReference type="EMBL" id="QUH24238.1"/>
    </source>
</evidence>
<dbReference type="EMBL" id="CP058560">
    <property type="protein sequence ID" value="QUH24238.1"/>
    <property type="molecule type" value="Genomic_DNA"/>
</dbReference>
<dbReference type="RefSeq" id="WP_211533197.1">
    <property type="nucleotide sequence ID" value="NZ_CP058560.1"/>
</dbReference>
<proteinExistence type="predicted"/>
<dbReference type="InterPro" id="IPR052188">
    <property type="entry name" value="Ni-pincer_cofactor_biosynth"/>
</dbReference>
<dbReference type="InterPro" id="IPR014729">
    <property type="entry name" value="Rossmann-like_a/b/a_fold"/>
</dbReference>
<dbReference type="OrthoDB" id="85793at2157"/>
<dbReference type="Proteomes" id="UP000681041">
    <property type="component" value="Chromosome"/>
</dbReference>